<dbReference type="GO" id="GO:0005524">
    <property type="term" value="F:ATP binding"/>
    <property type="evidence" value="ECO:0007669"/>
    <property type="project" value="UniProtKB-UniRule"/>
</dbReference>
<evidence type="ECO:0000313" key="11">
    <source>
        <dbReference type="WBParaSite" id="DME_0000896401-mRNA-1"/>
    </source>
</evidence>
<evidence type="ECO:0000256" key="4">
    <source>
        <dbReference type="ARBA" id="ARBA00022884"/>
    </source>
</evidence>
<dbReference type="Proteomes" id="UP000038040">
    <property type="component" value="Unplaced"/>
</dbReference>
<reference evidence="11" key="1">
    <citation type="submission" date="2017-02" db="UniProtKB">
        <authorList>
            <consortium name="WormBaseParasite"/>
        </authorList>
    </citation>
    <scope>IDENTIFICATION</scope>
</reference>
<evidence type="ECO:0000313" key="10">
    <source>
        <dbReference type="Proteomes" id="UP000274756"/>
    </source>
</evidence>
<dbReference type="Proteomes" id="UP000274756">
    <property type="component" value="Unassembled WGS sequence"/>
</dbReference>
<dbReference type="PROSITE" id="PS51194">
    <property type="entry name" value="HELICASE_CTER"/>
    <property type="match status" value="1"/>
</dbReference>
<evidence type="ECO:0000256" key="6">
    <source>
        <dbReference type="SAM" id="Phobius"/>
    </source>
</evidence>
<keyword evidence="6" id="KW-1133">Transmembrane helix</keyword>
<dbReference type="GO" id="GO:0003724">
    <property type="term" value="F:RNA helicase activity"/>
    <property type="evidence" value="ECO:0007669"/>
    <property type="project" value="UniProtKB-EC"/>
</dbReference>
<dbReference type="InterPro" id="IPR027417">
    <property type="entry name" value="P-loop_NTPase"/>
</dbReference>
<evidence type="ECO:0000313" key="8">
    <source>
        <dbReference type="EMBL" id="VDN60542.1"/>
    </source>
</evidence>
<evidence type="ECO:0000256" key="5">
    <source>
        <dbReference type="RuleBase" id="RU365068"/>
    </source>
</evidence>
<dbReference type="SMART" id="SM00490">
    <property type="entry name" value="HELICc"/>
    <property type="match status" value="1"/>
</dbReference>
<accession>A0A0N4UMA0</accession>
<dbReference type="GO" id="GO:0003723">
    <property type="term" value="F:RNA binding"/>
    <property type="evidence" value="ECO:0007669"/>
    <property type="project" value="UniProtKB-UniRule"/>
</dbReference>
<keyword evidence="1 5" id="KW-0547">Nucleotide-binding</keyword>
<dbReference type="Gene3D" id="3.40.50.300">
    <property type="entry name" value="P-loop containing nucleotide triphosphate hydrolases"/>
    <property type="match status" value="2"/>
</dbReference>
<feature type="domain" description="Helicase C-terminal" evidence="7">
    <location>
        <begin position="84"/>
        <end position="193"/>
    </location>
</feature>
<proteinExistence type="inferred from homology"/>
<dbReference type="CDD" id="cd18787">
    <property type="entry name" value="SF2_C_DEAD"/>
    <property type="match status" value="1"/>
</dbReference>
<keyword evidence="5" id="KW-0347">Helicase</keyword>
<feature type="transmembrane region" description="Helical" evidence="6">
    <location>
        <begin position="100"/>
        <end position="121"/>
    </location>
</feature>
<dbReference type="PANTHER" id="PTHR24031">
    <property type="entry name" value="RNA HELICASE"/>
    <property type="match status" value="1"/>
</dbReference>
<gene>
    <name evidence="8" type="ORF">DME_LOCUS10515</name>
</gene>
<organism evidence="9 11">
    <name type="scientific">Dracunculus medinensis</name>
    <name type="common">Guinea worm</name>
    <dbReference type="NCBI Taxonomy" id="318479"/>
    <lineage>
        <taxon>Eukaryota</taxon>
        <taxon>Metazoa</taxon>
        <taxon>Ecdysozoa</taxon>
        <taxon>Nematoda</taxon>
        <taxon>Chromadorea</taxon>
        <taxon>Rhabditida</taxon>
        <taxon>Spirurina</taxon>
        <taxon>Dracunculoidea</taxon>
        <taxon>Dracunculidae</taxon>
        <taxon>Dracunculus</taxon>
    </lineage>
</organism>
<keyword evidence="2 5" id="KW-0378">Hydrolase</keyword>
<keyword evidence="6" id="KW-0472">Membrane</keyword>
<dbReference type="EC" id="3.6.4.13" evidence="5"/>
<protein>
    <recommendedName>
        <fullName evidence="5">ATP-dependent RNA helicase</fullName>
        <ecNumber evidence="5">3.6.4.13</ecNumber>
    </recommendedName>
</protein>
<dbReference type="Pfam" id="PF00271">
    <property type="entry name" value="Helicase_C"/>
    <property type="match status" value="1"/>
</dbReference>
<sequence length="193" mass="22346">MVSFGFFNKDDLCSLNEILLALPKQRRTGLFSATQAKQLEELLKFGLRDAVQITITDSQENEVVFEVTPSCLQNYYAVMTAEKKLMALIEFIRSQVEAKILVFFSTCFCVAYMKTILPVILNKRRIFAIHGKKKKNREHQVQLFRSTPKAIMLSTDVMSRGIDIPDIDWVVQFDIPKQSRLSDNFYFLFMNLI</sequence>
<keyword evidence="6" id="KW-0812">Transmembrane</keyword>
<reference evidence="8 10" key="2">
    <citation type="submission" date="2018-11" db="EMBL/GenBank/DDBJ databases">
        <authorList>
            <consortium name="Pathogen Informatics"/>
        </authorList>
    </citation>
    <scope>NUCLEOTIDE SEQUENCE [LARGE SCALE GENOMIC DNA]</scope>
</reference>
<comment type="domain">
    <text evidence="5">The Q motif is unique to and characteristic of the DEAD box family of RNA helicases and controls ATP binding and hydrolysis.</text>
</comment>
<evidence type="ECO:0000313" key="9">
    <source>
        <dbReference type="Proteomes" id="UP000038040"/>
    </source>
</evidence>
<dbReference type="AlphaFoldDB" id="A0A0N4UMA0"/>
<keyword evidence="4 5" id="KW-0694">RNA-binding</keyword>
<dbReference type="WBParaSite" id="DME_0000896401-mRNA-1">
    <property type="protein sequence ID" value="DME_0000896401-mRNA-1"/>
    <property type="gene ID" value="DME_0000896401"/>
</dbReference>
<comment type="function">
    <text evidence="5">RNA helicase.</text>
</comment>
<dbReference type="GO" id="GO:0016787">
    <property type="term" value="F:hydrolase activity"/>
    <property type="evidence" value="ECO:0007669"/>
    <property type="project" value="UniProtKB-KW"/>
</dbReference>
<dbReference type="STRING" id="318479.A0A0N4UMA0"/>
<evidence type="ECO:0000256" key="2">
    <source>
        <dbReference type="ARBA" id="ARBA00022801"/>
    </source>
</evidence>
<dbReference type="OrthoDB" id="7396459at2759"/>
<name>A0A0N4UMA0_DRAME</name>
<comment type="catalytic activity">
    <reaction evidence="5">
        <text>ATP + H2O = ADP + phosphate + H(+)</text>
        <dbReference type="Rhea" id="RHEA:13065"/>
        <dbReference type="ChEBI" id="CHEBI:15377"/>
        <dbReference type="ChEBI" id="CHEBI:15378"/>
        <dbReference type="ChEBI" id="CHEBI:30616"/>
        <dbReference type="ChEBI" id="CHEBI:43474"/>
        <dbReference type="ChEBI" id="CHEBI:456216"/>
        <dbReference type="EC" id="3.6.4.13"/>
    </reaction>
</comment>
<keyword evidence="3 5" id="KW-0067">ATP-binding</keyword>
<dbReference type="InterPro" id="IPR001650">
    <property type="entry name" value="Helicase_C-like"/>
</dbReference>
<keyword evidence="10" id="KW-1185">Reference proteome</keyword>
<comment type="similarity">
    <text evidence="5">Belongs to the DEAD box helicase family.</text>
</comment>
<dbReference type="EMBL" id="UYYG01001222">
    <property type="protein sequence ID" value="VDN60542.1"/>
    <property type="molecule type" value="Genomic_DNA"/>
</dbReference>
<dbReference type="SUPFAM" id="SSF52540">
    <property type="entry name" value="P-loop containing nucleoside triphosphate hydrolases"/>
    <property type="match status" value="1"/>
</dbReference>
<evidence type="ECO:0000256" key="3">
    <source>
        <dbReference type="ARBA" id="ARBA00022840"/>
    </source>
</evidence>
<evidence type="ECO:0000256" key="1">
    <source>
        <dbReference type="ARBA" id="ARBA00022741"/>
    </source>
</evidence>
<evidence type="ECO:0000259" key="7">
    <source>
        <dbReference type="PROSITE" id="PS51194"/>
    </source>
</evidence>